<dbReference type="Proteomes" id="UP000887043">
    <property type="component" value="Unassembled WGS sequence"/>
</dbReference>
<name>A0AA37HX87_SEGBR</name>
<feature type="chain" id="PRO_5041351356" description="GLPGLI family protein" evidence="1">
    <location>
        <begin position="22"/>
        <end position="275"/>
    </location>
</feature>
<comment type="caution">
    <text evidence="2">The sequence shown here is derived from an EMBL/GenBank/DDBJ whole genome shotgun (WGS) entry which is preliminary data.</text>
</comment>
<organism evidence="2 3">
    <name type="scientific">Segatella bryantii</name>
    <name type="common">Prevotella bryantii</name>
    <dbReference type="NCBI Taxonomy" id="77095"/>
    <lineage>
        <taxon>Bacteria</taxon>
        <taxon>Pseudomonadati</taxon>
        <taxon>Bacteroidota</taxon>
        <taxon>Bacteroidia</taxon>
        <taxon>Bacteroidales</taxon>
        <taxon>Prevotellaceae</taxon>
        <taxon>Segatella</taxon>
    </lineage>
</organism>
<dbReference type="EMBL" id="BPTR01000001">
    <property type="protein sequence ID" value="GJG27409.1"/>
    <property type="molecule type" value="Genomic_DNA"/>
</dbReference>
<protein>
    <recommendedName>
        <fullName evidence="4">GLPGLI family protein</fullName>
    </recommendedName>
</protein>
<dbReference type="AlphaFoldDB" id="A0AA37HX87"/>
<evidence type="ECO:0000313" key="2">
    <source>
        <dbReference type="EMBL" id="GJG27409.1"/>
    </source>
</evidence>
<evidence type="ECO:0000313" key="3">
    <source>
        <dbReference type="Proteomes" id="UP000887043"/>
    </source>
</evidence>
<keyword evidence="1" id="KW-0732">Signal</keyword>
<proteinExistence type="predicted"/>
<dbReference type="InterPro" id="IPR005901">
    <property type="entry name" value="GLPGLI"/>
</dbReference>
<feature type="signal peptide" evidence="1">
    <location>
        <begin position="1"/>
        <end position="21"/>
    </location>
</feature>
<gene>
    <name evidence="2" type="ORF">PRRU23_11090</name>
</gene>
<dbReference type="Pfam" id="PF09697">
    <property type="entry name" value="Porph_ging"/>
    <property type="match status" value="1"/>
</dbReference>
<reference evidence="2" key="1">
    <citation type="submission" date="2021-08" db="EMBL/GenBank/DDBJ databases">
        <title>Prevotella lacticifex sp. nov., isolated from rumen of cow.</title>
        <authorList>
            <person name="Shinkai T."/>
            <person name="Ikeyama N."/>
            <person name="Kumagai M."/>
            <person name="Ohmori H."/>
            <person name="Sakamoto M."/>
            <person name="Ohkuma M."/>
            <person name="Mitsumori M."/>
        </authorList>
    </citation>
    <scope>NUCLEOTIDE SEQUENCE</scope>
    <source>
        <strain evidence="2">DSM 11371</strain>
    </source>
</reference>
<evidence type="ECO:0008006" key="4">
    <source>
        <dbReference type="Google" id="ProtNLM"/>
    </source>
</evidence>
<dbReference type="NCBIfam" id="TIGR01200">
    <property type="entry name" value="GLPGLI"/>
    <property type="match status" value="1"/>
</dbReference>
<dbReference type="RefSeq" id="WP_074802922.1">
    <property type="nucleotide sequence ID" value="NZ_BPTR01000001.1"/>
</dbReference>
<sequence length="275" mass="32166">MKNKLLLSMVVIFCIHTKLYANDTLQATTEVRYIAKCTKDTVKNLLCTDTLCLCLAGNKTLFYNPEKYRTDSLRYYDAEAYHQEMASKIIKSRKQSAKAKSEYYILTNHKDSTYIYEDKISAYTYQYNEKIPNFNWKIEHVFHTIAGHLCQKATCSYMGRTYVAWYATDIPLAVGPWKFAGLPGLIMEVADTKKQYSFHFIDMRPCNKNILLLPKKKMKTNLISFLIEQEKYIKDPFNYLSKTSGINIIIKGHDKKTEKNLIKDTRYRPMEIVEQ</sequence>
<evidence type="ECO:0000256" key="1">
    <source>
        <dbReference type="SAM" id="SignalP"/>
    </source>
</evidence>
<accession>A0AA37HX87</accession>